<dbReference type="AlphaFoldDB" id="A0A9P0XG13"/>
<proteinExistence type="predicted"/>
<accession>A0A9P0XG13</accession>
<evidence type="ECO:0000313" key="4">
    <source>
        <dbReference type="Proteomes" id="UP001152562"/>
    </source>
</evidence>
<reference evidence="3" key="1">
    <citation type="submission" date="2022-05" db="EMBL/GenBank/DDBJ databases">
        <authorList>
            <person name="Okamura Y."/>
        </authorList>
    </citation>
    <scope>NUCLEOTIDE SEQUENCE</scope>
</reference>
<dbReference type="Proteomes" id="UP001152562">
    <property type="component" value="Unassembled WGS sequence"/>
</dbReference>
<keyword evidence="2" id="KW-0732">Signal</keyword>
<organism evidence="3 4">
    <name type="scientific">Pieris brassicae</name>
    <name type="common">White butterfly</name>
    <name type="synonym">Large white butterfly</name>
    <dbReference type="NCBI Taxonomy" id="7116"/>
    <lineage>
        <taxon>Eukaryota</taxon>
        <taxon>Metazoa</taxon>
        <taxon>Ecdysozoa</taxon>
        <taxon>Arthropoda</taxon>
        <taxon>Hexapoda</taxon>
        <taxon>Insecta</taxon>
        <taxon>Pterygota</taxon>
        <taxon>Neoptera</taxon>
        <taxon>Endopterygota</taxon>
        <taxon>Lepidoptera</taxon>
        <taxon>Glossata</taxon>
        <taxon>Ditrysia</taxon>
        <taxon>Papilionoidea</taxon>
        <taxon>Pieridae</taxon>
        <taxon>Pierinae</taxon>
        <taxon>Pieris</taxon>
    </lineage>
</organism>
<feature type="chain" id="PRO_5040469513" description="Secreted protein" evidence="2">
    <location>
        <begin position="22"/>
        <end position="72"/>
    </location>
</feature>
<evidence type="ECO:0000256" key="1">
    <source>
        <dbReference type="SAM" id="MobiDB-lite"/>
    </source>
</evidence>
<gene>
    <name evidence="3" type="ORF">PIBRA_LOCUS13038</name>
</gene>
<evidence type="ECO:0000256" key="2">
    <source>
        <dbReference type="SAM" id="SignalP"/>
    </source>
</evidence>
<evidence type="ECO:0000313" key="3">
    <source>
        <dbReference type="EMBL" id="CAH4037347.1"/>
    </source>
</evidence>
<sequence length="72" mass="8102">MPVAWICQVLSSWLVGQRVGSSTTDGAQPELKRDARSTKLYFRSTPVLSQSSPYPAPPRGHRNPMYVGHRYK</sequence>
<feature type="region of interest" description="Disordered" evidence="1">
    <location>
        <begin position="46"/>
        <end position="72"/>
    </location>
</feature>
<dbReference type="EMBL" id="CALOZG010000085">
    <property type="protein sequence ID" value="CAH4037347.1"/>
    <property type="molecule type" value="Genomic_DNA"/>
</dbReference>
<comment type="caution">
    <text evidence="3">The sequence shown here is derived from an EMBL/GenBank/DDBJ whole genome shotgun (WGS) entry which is preliminary data.</text>
</comment>
<protein>
    <recommendedName>
        <fullName evidence="5">Secreted protein</fullName>
    </recommendedName>
</protein>
<evidence type="ECO:0008006" key="5">
    <source>
        <dbReference type="Google" id="ProtNLM"/>
    </source>
</evidence>
<name>A0A9P0XG13_PIEBR</name>
<feature type="signal peptide" evidence="2">
    <location>
        <begin position="1"/>
        <end position="21"/>
    </location>
</feature>
<keyword evidence="4" id="KW-1185">Reference proteome</keyword>